<protein>
    <recommendedName>
        <fullName evidence="5">DUF3560 domain-containing protein</fullName>
    </recommendedName>
</protein>
<keyword evidence="1" id="KW-0175">Coiled coil</keyword>
<evidence type="ECO:0008006" key="5">
    <source>
        <dbReference type="Google" id="ProtNLM"/>
    </source>
</evidence>
<evidence type="ECO:0000313" key="4">
    <source>
        <dbReference type="Proteomes" id="UP000599437"/>
    </source>
</evidence>
<reference evidence="4" key="1">
    <citation type="journal article" date="2019" name="Int. J. Syst. Evol. Microbiol.">
        <title>The Global Catalogue of Microorganisms (GCM) 10K type strain sequencing project: providing services to taxonomists for standard genome sequencing and annotation.</title>
        <authorList>
            <consortium name="The Broad Institute Genomics Platform"/>
            <consortium name="The Broad Institute Genome Sequencing Center for Infectious Disease"/>
            <person name="Wu L."/>
            <person name="Ma J."/>
        </authorList>
    </citation>
    <scope>NUCLEOTIDE SEQUENCE [LARGE SCALE GENOMIC DNA]</scope>
    <source>
        <strain evidence="4">JCM 4737</strain>
    </source>
</reference>
<dbReference type="RefSeq" id="WP_138899381.1">
    <property type="nucleotide sequence ID" value="NZ_BMVO01000003.1"/>
</dbReference>
<sequence>MATIKISHTPAEGTLVDGDTEKGDGTGDILKRYGFTWFRSLRQYGHRNSRDRAPRVVAMEAAAEELRAAGHTVTVEIAEEVRPNDVVRADQHERLEDRREALTTKGQKLTQEAEALRRRSDAMVEHLPLGQPVMPGRRGRAHRNLLERSVDTAIRSALTAQEAERMPSWIEGSRRAEAYKERPDVTARRVDRLETDLRALDRRMAGLSLYPQTGSDALRRQYEGERAVLVERIAGDGAVLDAAREAGTFGRYSKENVHRDDRVKIRGQWRTVARANGKTVSVTTGYSWTDRYGWEEVKGLSCDHVADTPDS</sequence>
<proteinExistence type="predicted"/>
<dbReference type="EMBL" id="BMVO01000003">
    <property type="protein sequence ID" value="GHA94443.1"/>
    <property type="molecule type" value="Genomic_DNA"/>
</dbReference>
<feature type="region of interest" description="Disordered" evidence="2">
    <location>
        <begin position="1"/>
        <end position="23"/>
    </location>
</feature>
<comment type="caution">
    <text evidence="3">The sequence shown here is derived from an EMBL/GenBank/DDBJ whole genome shotgun (WGS) entry which is preliminary data.</text>
</comment>
<dbReference type="Pfam" id="PF12083">
    <property type="entry name" value="DUF3560"/>
    <property type="match status" value="1"/>
</dbReference>
<evidence type="ECO:0000313" key="3">
    <source>
        <dbReference type="EMBL" id="GHA94443.1"/>
    </source>
</evidence>
<keyword evidence="4" id="KW-1185">Reference proteome</keyword>
<accession>A0ABQ3DI84</accession>
<name>A0ABQ3DI84_9ACTN</name>
<gene>
    <name evidence="3" type="ORF">GCM10010346_16510</name>
</gene>
<organism evidence="3 4">
    <name type="scientific">Streptomyces chryseus</name>
    <dbReference type="NCBI Taxonomy" id="68186"/>
    <lineage>
        <taxon>Bacteria</taxon>
        <taxon>Bacillati</taxon>
        <taxon>Actinomycetota</taxon>
        <taxon>Actinomycetes</taxon>
        <taxon>Kitasatosporales</taxon>
        <taxon>Streptomycetaceae</taxon>
        <taxon>Streptomyces</taxon>
    </lineage>
</organism>
<evidence type="ECO:0000256" key="1">
    <source>
        <dbReference type="SAM" id="Coils"/>
    </source>
</evidence>
<feature type="coiled-coil region" evidence="1">
    <location>
        <begin position="92"/>
        <end position="119"/>
    </location>
</feature>
<evidence type="ECO:0000256" key="2">
    <source>
        <dbReference type="SAM" id="MobiDB-lite"/>
    </source>
</evidence>
<dbReference type="InterPro" id="IPR021944">
    <property type="entry name" value="DUF3560"/>
</dbReference>
<dbReference type="Proteomes" id="UP000599437">
    <property type="component" value="Unassembled WGS sequence"/>
</dbReference>